<dbReference type="RefSeq" id="WP_397059046.1">
    <property type="nucleotide sequence ID" value="NZ_JBIRYL010000001.1"/>
</dbReference>
<accession>A0ABW7VTA4</accession>
<keyword evidence="6" id="KW-1185">Reference proteome</keyword>
<keyword evidence="5" id="KW-0378">Hydrolase</keyword>
<dbReference type="Proteomes" id="UP001611494">
    <property type="component" value="Unassembled WGS sequence"/>
</dbReference>
<evidence type="ECO:0000256" key="2">
    <source>
        <dbReference type="ARBA" id="ARBA00022747"/>
    </source>
</evidence>
<evidence type="ECO:0000256" key="1">
    <source>
        <dbReference type="ARBA" id="ARBA00010923"/>
    </source>
</evidence>
<dbReference type="PANTHER" id="PTHR30408:SF12">
    <property type="entry name" value="TYPE I RESTRICTION ENZYME MJAVIII SPECIFICITY SUBUNIT"/>
    <property type="match status" value="1"/>
</dbReference>
<dbReference type="InterPro" id="IPR052021">
    <property type="entry name" value="Type-I_RS_S_subunit"/>
</dbReference>
<keyword evidence="2" id="KW-0680">Restriction system</keyword>
<dbReference type="EMBL" id="JBIRYL010000001">
    <property type="protein sequence ID" value="MFI2228693.1"/>
    <property type="molecule type" value="Genomic_DNA"/>
</dbReference>
<dbReference type="PANTHER" id="PTHR30408">
    <property type="entry name" value="TYPE-1 RESTRICTION ENZYME ECOKI SPECIFICITY PROTEIN"/>
    <property type="match status" value="1"/>
</dbReference>
<dbReference type="Pfam" id="PF01420">
    <property type="entry name" value="Methylase_S"/>
    <property type="match status" value="1"/>
</dbReference>
<keyword evidence="3" id="KW-0238">DNA-binding</keyword>
<dbReference type="GO" id="GO:0004519">
    <property type="term" value="F:endonuclease activity"/>
    <property type="evidence" value="ECO:0007669"/>
    <property type="project" value="UniProtKB-KW"/>
</dbReference>
<dbReference type="EC" id="3.1.21.-" evidence="5"/>
<dbReference type="InterPro" id="IPR044946">
    <property type="entry name" value="Restrct_endonuc_typeI_TRD_sf"/>
</dbReference>
<comment type="caution">
    <text evidence="5">The sequence shown here is derived from an EMBL/GenBank/DDBJ whole genome shotgun (WGS) entry which is preliminary data.</text>
</comment>
<evidence type="ECO:0000256" key="3">
    <source>
        <dbReference type="ARBA" id="ARBA00023125"/>
    </source>
</evidence>
<gene>
    <name evidence="5" type="ORF">ACH49Z_02440</name>
</gene>
<proteinExistence type="inferred from homology"/>
<organism evidence="5 6">
    <name type="scientific">Nocardia testacea</name>
    <dbReference type="NCBI Taxonomy" id="248551"/>
    <lineage>
        <taxon>Bacteria</taxon>
        <taxon>Bacillati</taxon>
        <taxon>Actinomycetota</taxon>
        <taxon>Actinomycetes</taxon>
        <taxon>Mycobacteriales</taxon>
        <taxon>Nocardiaceae</taxon>
        <taxon>Nocardia</taxon>
    </lineage>
</organism>
<dbReference type="GO" id="GO:0016787">
    <property type="term" value="F:hydrolase activity"/>
    <property type="evidence" value="ECO:0007669"/>
    <property type="project" value="UniProtKB-KW"/>
</dbReference>
<keyword evidence="5" id="KW-0255">Endonuclease</keyword>
<keyword evidence="5" id="KW-0540">Nuclease</keyword>
<evidence type="ECO:0000313" key="5">
    <source>
        <dbReference type="EMBL" id="MFI2228693.1"/>
    </source>
</evidence>
<reference evidence="5 6" key="1">
    <citation type="submission" date="2024-10" db="EMBL/GenBank/DDBJ databases">
        <title>The Natural Products Discovery Center: Release of the First 8490 Sequenced Strains for Exploring Actinobacteria Biosynthetic Diversity.</title>
        <authorList>
            <person name="Kalkreuter E."/>
            <person name="Kautsar S.A."/>
            <person name="Yang D."/>
            <person name="Bader C.D."/>
            <person name="Teijaro C.N."/>
            <person name="Fluegel L."/>
            <person name="Davis C.M."/>
            <person name="Simpson J.R."/>
            <person name="Lauterbach L."/>
            <person name="Steele A.D."/>
            <person name="Gui C."/>
            <person name="Meng S."/>
            <person name="Li G."/>
            <person name="Viehrig K."/>
            <person name="Ye F."/>
            <person name="Su P."/>
            <person name="Kiefer A.F."/>
            <person name="Nichols A."/>
            <person name="Cepeda A.J."/>
            <person name="Yan W."/>
            <person name="Fan B."/>
            <person name="Jiang Y."/>
            <person name="Adhikari A."/>
            <person name="Zheng C.-J."/>
            <person name="Schuster L."/>
            <person name="Cowan T.M."/>
            <person name="Smanski M.J."/>
            <person name="Chevrette M.G."/>
            <person name="De Carvalho L.P.S."/>
            <person name="Shen B."/>
        </authorList>
    </citation>
    <scope>NUCLEOTIDE SEQUENCE [LARGE SCALE GENOMIC DNA]</scope>
    <source>
        <strain evidence="5 6">NPDC019377</strain>
    </source>
</reference>
<name>A0ABW7VTA4_9NOCA</name>
<evidence type="ECO:0000259" key="4">
    <source>
        <dbReference type="Pfam" id="PF01420"/>
    </source>
</evidence>
<evidence type="ECO:0000313" key="6">
    <source>
        <dbReference type="Proteomes" id="UP001611494"/>
    </source>
</evidence>
<comment type="similarity">
    <text evidence="1">Belongs to the type-I restriction system S methylase family.</text>
</comment>
<protein>
    <submittedName>
        <fullName evidence="5">Restriction endonuclease subunit S</fullName>
        <ecNumber evidence="5">3.1.21.-</ecNumber>
    </submittedName>
</protein>
<dbReference type="InterPro" id="IPR000055">
    <property type="entry name" value="Restrct_endonuc_typeI_TRD"/>
</dbReference>
<dbReference type="Gene3D" id="3.90.220.20">
    <property type="entry name" value="DNA methylase specificity domains"/>
    <property type="match status" value="2"/>
</dbReference>
<dbReference type="SUPFAM" id="SSF116734">
    <property type="entry name" value="DNA methylase specificity domain"/>
    <property type="match status" value="2"/>
</dbReference>
<feature type="domain" description="Type I restriction modification DNA specificity" evidence="4">
    <location>
        <begin position="71"/>
        <end position="137"/>
    </location>
</feature>
<sequence>MGVRWYGKGAYDRGIGTTETIKAKRLFRAHEGDFVFNRIDTQKGAFDVVPADLHGALATNEFPLYMADLSQLSERFLLLYFQQPSVLAQIDAVRAGSEGRSRWKESDFEAWRIPLPPRAEQRRIIDLMAAVDAQIEALDEESQRAWDTWRAAVANLDQYDDRLLLAEGLHAIEAGKSPKGQERVPGPDERAVLKISAVGRARFIPTEVKTVDAGTALPESTKVQLGDVLLVRCNAVLDRVGTVCRVNEVPHNLYLCDKTLRLVTDDRVLLPNYLVHAMATPSVRHQIARLTAGSDMRNIGQKALRQLAVPDPGADAQTVLGAALDDLSSEALAVESELSHLRAFRSALLTSLLNQEIAIPNSYDRLLEGVS</sequence>